<gene>
    <name evidence="2" type="ORF">HINF_LOCUS19463</name>
</gene>
<proteinExistence type="predicted"/>
<evidence type="ECO:0000313" key="2">
    <source>
        <dbReference type="EMBL" id="CAL6005537.1"/>
    </source>
</evidence>
<protein>
    <submittedName>
        <fullName evidence="2">Hypothetical_protein</fullName>
    </submittedName>
</protein>
<accession>A0ABP1HZ44</accession>
<evidence type="ECO:0000256" key="1">
    <source>
        <dbReference type="SAM" id="Coils"/>
    </source>
</evidence>
<dbReference type="Proteomes" id="UP001642409">
    <property type="component" value="Unassembled WGS sequence"/>
</dbReference>
<reference evidence="2 3" key="1">
    <citation type="submission" date="2024-07" db="EMBL/GenBank/DDBJ databases">
        <authorList>
            <person name="Akdeniz Z."/>
        </authorList>
    </citation>
    <scope>NUCLEOTIDE SEQUENCE [LARGE SCALE GENOMIC DNA]</scope>
</reference>
<sequence length="1680" mass="183527">MLLFLLLDIQNGAHKHMHSIDLLTHINKNYNINTCVKSVITSLRSNTEKKFKYIISLGQLSQTLLYQKLSITNVNTQVCTNQVQHEVPMSFCIKALQLSSKVQNFNISMQSGTVLFHSLYTNIANDLVLDLSVTTNNLPSFALFGITKLIWILNSQIQVKMSDSVSKAALICFNCDINASASDLLFVASGFNVSGVVETVFDNLRMEKCLIQYRLEGGILGGLVMFAQKMQLSLSSCNISGYFMSGNIKGAIISVALDFVQVQTLQTLLCVNIPDNTGQGANLVTFNIQITQNCNLCQNNFYVYGLCESQLKFGQIVGKTIVCAPTFVFNGQQCACGNDDLINGTTCVNLIQISSQLLSQDISLQSQITQLRSDIQTSQSANITSLKQQLQNLNESLLINTRNIYSNISATNKTIIDLEKIVNQLQITVSNLQNQIQLIDQKITGNSTTLNTRINILNTSVIDNIKKVYDNITAVNTTVSQIQSNLNNNMVTINTKLTSLDTYLLSNISAVNASILSLKTITISNMTQINATLLSTTSQIQNNISAINTTLQSINNSLLNNILQVNGSLTTLNATLFSNISAINQTIQYVNNSLLLNISNVNSSMLQKTSNLLQNITDINSTLTNRLTQSNLIVDRQYSLILDIQNQVIDVNQADLDPQFDFQDDFSIDLVCAQQVFTKSFDITTVTSSIQQSNFTGAFVFDTIINNSFIDVQDSALPSTYFYIFKTQSYYYNLKIQFGTETLNSGSLIADTSVKMVNKVSIINKAGSTLSISSSNTLNILCKSCQATNVRNLFVNLVFASVSTGSINLINTLTGFLNIRNYQVSGTYYSSQTSCLGVLFVNNASVSVQFLNFNPIVITLGNFSSYLFSQVNYSTLQLQKIVLQVGVSDSNSNIITTISTTNTTNLVFGGIITTMNQSNIDFKISTFSIFFTYNTMFINNSGQILGLINKASIISISQICFQESIKLQTSATVILGIIGYAEGILSISRSQIQLSVTGNAIIPSFGTIAIASPLCTKQLFSYLTLQVYLGDLSTGGQIISALVGSQLGLNWTVQNTVFRNLLMQSGTEIGAISGFCKNSFGTAQNILLEDSMISSERQYIVSFQGGFCGYISSSNLNFQHTSINNSIIQSKYSNTSHVGFSIGIIQNSEIFINIIVFNSNLYANSSHYDSVSGLVARSIISNLTISDTNFQETEIITMSLFGGDSFTGYIIGDLQQSNMYCTNIIVQSSSVQTYSLGDAHISILIARAVNNSQINLQSSSIMNTFIKSKNIKIEKLFSSGIISILNSSQLILQDIQIQSVNMSCEGNVGAQGGLVGLIHNAFLSVKQFSAFNIYSYLNTKTQNASLGGAIGIMINSQATLQECSIKLMNLICLGEYSIVGGFLGLINSSSTVYQSDSRITSSVIYGQSSNETNVGGFFGVEQSSSNISFDNCEVSDTRVNSSSITSRSVLFGSRIENAKCEVNRITIINSTGTTAASTPQSRVGGLFGRVYYSSITAVQVNMQNVDLSSHSTLHDSSVGAISTSLANSSFIFSQSIIKSISMKSSAENNNYVTVAIFFPTHTKTEVIITDVIVEQILINCSAASVHISVVSAYMWNDGLNRNVIQLTHFLINSIQIVYQSSTQQYIGLVDGRNERRTTDYLLSDSKSIGLYTINGVQFQNCDPLTYFVDSYGKYTTRRGC</sequence>
<keyword evidence="1" id="KW-0175">Coiled coil</keyword>
<organism evidence="2 3">
    <name type="scientific">Hexamita inflata</name>
    <dbReference type="NCBI Taxonomy" id="28002"/>
    <lineage>
        <taxon>Eukaryota</taxon>
        <taxon>Metamonada</taxon>
        <taxon>Diplomonadida</taxon>
        <taxon>Hexamitidae</taxon>
        <taxon>Hexamitinae</taxon>
        <taxon>Hexamita</taxon>
    </lineage>
</organism>
<comment type="caution">
    <text evidence="2">The sequence shown here is derived from an EMBL/GenBank/DDBJ whole genome shotgun (WGS) entry which is preliminary data.</text>
</comment>
<name>A0ABP1HZ44_9EUKA</name>
<keyword evidence="3" id="KW-1185">Reference proteome</keyword>
<dbReference type="EMBL" id="CAXDID020000051">
    <property type="protein sequence ID" value="CAL6005537.1"/>
    <property type="molecule type" value="Genomic_DNA"/>
</dbReference>
<evidence type="ECO:0000313" key="3">
    <source>
        <dbReference type="Proteomes" id="UP001642409"/>
    </source>
</evidence>
<feature type="coiled-coil region" evidence="1">
    <location>
        <begin position="415"/>
        <end position="442"/>
    </location>
</feature>